<keyword evidence="1 11" id="KW-0813">Transport</keyword>
<evidence type="ECO:0000256" key="9">
    <source>
        <dbReference type="ARBA" id="ARBA00023065"/>
    </source>
</evidence>
<dbReference type="PANTHER" id="PTHR30042:SF2">
    <property type="entry name" value="POTASSIUM-TRANSPORTING ATPASE KDPC SUBUNIT"/>
    <property type="match status" value="1"/>
</dbReference>
<dbReference type="EMBL" id="BSRA01000020">
    <property type="protein sequence ID" value="GLV14927.1"/>
    <property type="molecule type" value="Genomic_DNA"/>
</dbReference>
<organism evidence="13 14">
    <name type="scientific">Alicyclobacillus hesperidum</name>
    <dbReference type="NCBI Taxonomy" id="89784"/>
    <lineage>
        <taxon>Bacteria</taxon>
        <taxon>Bacillati</taxon>
        <taxon>Bacillota</taxon>
        <taxon>Bacilli</taxon>
        <taxon>Bacillales</taxon>
        <taxon>Alicyclobacillaceae</taxon>
        <taxon>Alicyclobacillus</taxon>
    </lineage>
</organism>
<keyword evidence="6 11" id="KW-0067">ATP-binding</keyword>
<dbReference type="InterPro" id="IPR003820">
    <property type="entry name" value="KdpC"/>
</dbReference>
<comment type="similarity">
    <text evidence="11">Belongs to the KdpC family.</text>
</comment>
<comment type="function">
    <text evidence="11">Part of the high-affinity ATP-driven potassium transport (or Kdp) system, which catalyzes the hydrolysis of ATP coupled with the electrogenic transport of potassium into the cytoplasm. This subunit acts as a catalytic chaperone that increases the ATP-binding affinity of the ATP-hydrolyzing subunit KdpB by the formation of a transient KdpB/KdpC/ATP ternary complex.</text>
</comment>
<name>A0A1H2Y4U5_9BACL</name>
<keyword evidence="10 11" id="KW-0472">Membrane</keyword>
<evidence type="ECO:0000256" key="1">
    <source>
        <dbReference type="ARBA" id="ARBA00022448"/>
    </source>
</evidence>
<dbReference type="NCBIfam" id="TIGR00681">
    <property type="entry name" value="kdpC"/>
    <property type="match status" value="1"/>
</dbReference>
<dbReference type="Proteomes" id="UP000182589">
    <property type="component" value="Unassembled WGS sequence"/>
</dbReference>
<keyword evidence="14" id="KW-1185">Reference proteome</keyword>
<dbReference type="NCBIfam" id="NF001454">
    <property type="entry name" value="PRK00315.1"/>
    <property type="match status" value="1"/>
</dbReference>
<reference evidence="13" key="2">
    <citation type="submission" date="2016-10" db="EMBL/GenBank/DDBJ databases">
        <authorList>
            <person name="de Groot N.N."/>
        </authorList>
    </citation>
    <scope>NUCLEOTIDE SEQUENCE [LARGE SCALE GENOMIC DNA]</scope>
    <source>
        <strain evidence="13">DSM 12489</strain>
    </source>
</reference>
<evidence type="ECO:0000256" key="10">
    <source>
        <dbReference type="ARBA" id="ARBA00023136"/>
    </source>
</evidence>
<dbReference type="AlphaFoldDB" id="A0A1H2Y4U5"/>
<gene>
    <name evidence="11 12" type="primary">kdpC</name>
    <name evidence="12" type="ORF">Heshes_26120</name>
    <name evidence="13" type="ORF">SAMN04489725_12810</name>
</gene>
<keyword evidence="4 11" id="KW-0812">Transmembrane</keyword>
<evidence type="ECO:0000256" key="8">
    <source>
        <dbReference type="ARBA" id="ARBA00022989"/>
    </source>
</evidence>
<proteinExistence type="inferred from homology"/>
<dbReference type="HAMAP" id="MF_00276">
    <property type="entry name" value="KdpC"/>
    <property type="match status" value="1"/>
</dbReference>
<keyword evidence="8 11" id="KW-1133">Transmembrane helix</keyword>
<protein>
    <recommendedName>
        <fullName evidence="11">Potassium-transporting ATPase KdpC subunit</fullName>
    </recommendedName>
    <alternativeName>
        <fullName evidence="11">ATP phosphohydrolase [potassium-transporting] C chain</fullName>
    </alternativeName>
    <alternativeName>
        <fullName evidence="11">Potassium-binding and translocating subunit C</fullName>
    </alternativeName>
    <alternativeName>
        <fullName evidence="11">Potassium-translocating ATPase C chain</fullName>
    </alternativeName>
</protein>
<dbReference type="STRING" id="89784.SAMN04489725_12810"/>
<evidence type="ECO:0000256" key="2">
    <source>
        <dbReference type="ARBA" id="ARBA00022475"/>
    </source>
</evidence>
<dbReference type="PANTHER" id="PTHR30042">
    <property type="entry name" value="POTASSIUM-TRANSPORTING ATPASE C CHAIN"/>
    <property type="match status" value="1"/>
</dbReference>
<reference evidence="12" key="3">
    <citation type="submission" date="2023-02" db="EMBL/GenBank/DDBJ databases">
        <title>Proposal of a novel subspecies: Alicyclobacillus hesperidum subspecies aegle.</title>
        <authorList>
            <person name="Goto K."/>
            <person name="Fujii T."/>
            <person name="Yasui K."/>
            <person name="Mochida K."/>
            <person name="Kato-Tanaka Y."/>
            <person name="Morohoshi S."/>
            <person name="An S.Y."/>
            <person name="Kasai H."/>
            <person name="Yokota A."/>
        </authorList>
    </citation>
    <scope>NUCLEOTIDE SEQUENCE</scope>
    <source>
        <strain evidence="12">DSM 12766</strain>
    </source>
</reference>
<dbReference type="Proteomes" id="UP001157137">
    <property type="component" value="Unassembled WGS sequence"/>
</dbReference>
<dbReference type="Pfam" id="PF02669">
    <property type="entry name" value="KdpC"/>
    <property type="match status" value="1"/>
</dbReference>
<evidence type="ECO:0000313" key="14">
    <source>
        <dbReference type="Proteomes" id="UP000182589"/>
    </source>
</evidence>
<dbReference type="GO" id="GO:0005524">
    <property type="term" value="F:ATP binding"/>
    <property type="evidence" value="ECO:0007669"/>
    <property type="project" value="UniProtKB-UniRule"/>
</dbReference>
<feature type="transmembrane region" description="Helical" evidence="11">
    <location>
        <begin position="12"/>
        <end position="34"/>
    </location>
</feature>
<evidence type="ECO:0000256" key="7">
    <source>
        <dbReference type="ARBA" id="ARBA00022958"/>
    </source>
</evidence>
<evidence type="ECO:0000313" key="13">
    <source>
        <dbReference type="EMBL" id="SDW99848.1"/>
    </source>
</evidence>
<evidence type="ECO:0000256" key="5">
    <source>
        <dbReference type="ARBA" id="ARBA00022741"/>
    </source>
</evidence>
<dbReference type="PIRSF" id="PIRSF001296">
    <property type="entry name" value="K_ATPase_KdpC"/>
    <property type="match status" value="1"/>
</dbReference>
<keyword evidence="3 11" id="KW-0633">Potassium transport</keyword>
<dbReference type="GO" id="GO:0005886">
    <property type="term" value="C:plasma membrane"/>
    <property type="evidence" value="ECO:0007669"/>
    <property type="project" value="UniProtKB-SubCell"/>
</dbReference>
<reference evidence="14" key="1">
    <citation type="submission" date="2016-10" db="EMBL/GenBank/DDBJ databases">
        <authorList>
            <person name="Varghese N."/>
        </authorList>
    </citation>
    <scope>NUCLEOTIDE SEQUENCE [LARGE SCALE GENOMIC DNA]</scope>
    <source>
        <strain evidence="14">DSM 12489</strain>
    </source>
</reference>
<evidence type="ECO:0000256" key="6">
    <source>
        <dbReference type="ARBA" id="ARBA00022840"/>
    </source>
</evidence>
<comment type="subunit">
    <text evidence="11">The system is composed of three essential subunits: KdpA, KdpB and KdpC.</text>
</comment>
<keyword evidence="5 11" id="KW-0547">Nucleotide-binding</keyword>
<evidence type="ECO:0000256" key="11">
    <source>
        <dbReference type="HAMAP-Rule" id="MF_00276"/>
    </source>
</evidence>
<dbReference type="EMBL" id="FNOJ01000028">
    <property type="protein sequence ID" value="SDW99848.1"/>
    <property type="molecule type" value="Genomic_DNA"/>
</dbReference>
<evidence type="ECO:0000256" key="4">
    <source>
        <dbReference type="ARBA" id="ARBA00022692"/>
    </source>
</evidence>
<dbReference type="RefSeq" id="WP_040288588.1">
    <property type="nucleotide sequence ID" value="NZ_BSRA01000020.1"/>
</dbReference>
<keyword evidence="9 11" id="KW-0406">Ion transport</keyword>
<evidence type="ECO:0000256" key="3">
    <source>
        <dbReference type="ARBA" id="ARBA00022538"/>
    </source>
</evidence>
<evidence type="ECO:0000313" key="12">
    <source>
        <dbReference type="EMBL" id="GLV14927.1"/>
    </source>
</evidence>
<sequence>MVNVLRSLRFTAVFAALLGIVYPFVGVVVGHIAFPWQSQGSLVQVKGRVVGSELIAEAFPQPMWFQARPSAVNYNASGSGGSNLGPTNPELVKEVSKNLRTVLKQNPSLSVAQVPTSMVESSGSGLDPDITLKDAYDQIPRISDATGLSQAWLKTLVQRKASAPALGLFGESMVNVIELNLSIWEALHTDKQAGSAK</sequence>
<accession>A0A1H2Y4U5</accession>
<keyword evidence="7 11" id="KW-0630">Potassium</keyword>
<comment type="subcellular location">
    <subcellularLocation>
        <location evidence="11">Cell membrane</location>
        <topology evidence="11">Single-pass membrane protein</topology>
    </subcellularLocation>
</comment>
<keyword evidence="2 11" id="KW-1003">Cell membrane</keyword>
<dbReference type="GO" id="GO:0008556">
    <property type="term" value="F:P-type potassium transmembrane transporter activity"/>
    <property type="evidence" value="ECO:0007669"/>
    <property type="project" value="InterPro"/>
</dbReference>